<evidence type="ECO:0000256" key="2">
    <source>
        <dbReference type="RuleBase" id="RU003682"/>
    </source>
</evidence>
<dbReference type="OrthoDB" id="288590at2759"/>
<reference evidence="4" key="1">
    <citation type="journal article" date="2020" name="Stud. Mycol.">
        <title>101 Dothideomycetes genomes: a test case for predicting lifestyles and emergence of pathogens.</title>
        <authorList>
            <person name="Haridas S."/>
            <person name="Albert R."/>
            <person name="Binder M."/>
            <person name="Bloem J."/>
            <person name="Labutti K."/>
            <person name="Salamov A."/>
            <person name="Andreopoulos B."/>
            <person name="Baker S."/>
            <person name="Barry K."/>
            <person name="Bills G."/>
            <person name="Bluhm B."/>
            <person name="Cannon C."/>
            <person name="Castanera R."/>
            <person name="Culley D."/>
            <person name="Daum C."/>
            <person name="Ezra D."/>
            <person name="Gonzalez J."/>
            <person name="Henrissat B."/>
            <person name="Kuo A."/>
            <person name="Liang C."/>
            <person name="Lipzen A."/>
            <person name="Lutzoni F."/>
            <person name="Magnuson J."/>
            <person name="Mondo S."/>
            <person name="Nolan M."/>
            <person name="Ohm R."/>
            <person name="Pangilinan J."/>
            <person name="Park H.-J."/>
            <person name="Ramirez L."/>
            <person name="Alfaro M."/>
            <person name="Sun H."/>
            <person name="Tritt A."/>
            <person name="Yoshinaga Y."/>
            <person name="Zwiers L.-H."/>
            <person name="Turgeon B."/>
            <person name="Goodwin S."/>
            <person name="Spatafora J."/>
            <person name="Crous P."/>
            <person name="Grigoriev I."/>
        </authorList>
    </citation>
    <scope>NUCLEOTIDE SEQUENCE</scope>
    <source>
        <strain evidence="4">ATCC 16933</strain>
    </source>
</reference>
<keyword evidence="2" id="KW-0560">Oxidoreductase</keyword>
<dbReference type="PROSITE" id="PS51471">
    <property type="entry name" value="FE2OG_OXY"/>
    <property type="match status" value="1"/>
</dbReference>
<dbReference type="InterPro" id="IPR050231">
    <property type="entry name" value="Iron_ascorbate_oxido_reductase"/>
</dbReference>
<dbReference type="Gene3D" id="2.60.120.330">
    <property type="entry name" value="B-lactam Antibiotic, Isopenicillin N Synthase, Chain"/>
    <property type="match status" value="1"/>
</dbReference>
<dbReference type="GO" id="GO:0044283">
    <property type="term" value="P:small molecule biosynthetic process"/>
    <property type="evidence" value="ECO:0007669"/>
    <property type="project" value="UniProtKB-ARBA"/>
</dbReference>
<protein>
    <recommendedName>
        <fullName evidence="3">Fe2OG dioxygenase domain-containing protein</fullName>
    </recommendedName>
</protein>
<organism evidence="4 5">
    <name type="scientific">Lineolata rhizophorae</name>
    <dbReference type="NCBI Taxonomy" id="578093"/>
    <lineage>
        <taxon>Eukaryota</taxon>
        <taxon>Fungi</taxon>
        <taxon>Dikarya</taxon>
        <taxon>Ascomycota</taxon>
        <taxon>Pezizomycotina</taxon>
        <taxon>Dothideomycetes</taxon>
        <taxon>Dothideomycetes incertae sedis</taxon>
        <taxon>Lineolatales</taxon>
        <taxon>Lineolataceae</taxon>
        <taxon>Lineolata</taxon>
    </lineage>
</organism>
<dbReference type="SUPFAM" id="SSF51197">
    <property type="entry name" value="Clavaminate synthase-like"/>
    <property type="match status" value="1"/>
</dbReference>
<dbReference type="Pfam" id="PF03171">
    <property type="entry name" value="2OG-FeII_Oxy"/>
    <property type="match status" value="1"/>
</dbReference>
<dbReference type="Proteomes" id="UP000799766">
    <property type="component" value="Unassembled WGS sequence"/>
</dbReference>
<evidence type="ECO:0000259" key="3">
    <source>
        <dbReference type="PROSITE" id="PS51471"/>
    </source>
</evidence>
<evidence type="ECO:0000256" key="1">
    <source>
        <dbReference type="ARBA" id="ARBA00008056"/>
    </source>
</evidence>
<name>A0A6A6NLW1_9PEZI</name>
<accession>A0A6A6NLW1</accession>
<dbReference type="InterPro" id="IPR005123">
    <property type="entry name" value="Oxoglu/Fe-dep_dioxygenase_dom"/>
</dbReference>
<dbReference type="EMBL" id="MU001706">
    <property type="protein sequence ID" value="KAF2452639.1"/>
    <property type="molecule type" value="Genomic_DNA"/>
</dbReference>
<evidence type="ECO:0000313" key="4">
    <source>
        <dbReference type="EMBL" id="KAF2452639.1"/>
    </source>
</evidence>
<dbReference type="InterPro" id="IPR026992">
    <property type="entry name" value="DIOX_N"/>
</dbReference>
<dbReference type="GO" id="GO:0016491">
    <property type="term" value="F:oxidoreductase activity"/>
    <property type="evidence" value="ECO:0007669"/>
    <property type="project" value="UniProtKB-KW"/>
</dbReference>
<sequence>MASQAGTADIPLIDITSPTAPAEIVSAAATFGFVFVKNHGTGLPPEDIDKMFDLSRDLFQAPEDVKAECSINSSSSGKNRGWLGMHTETLDPGNQKACSTKIIMAFNVGEFVNGKAQQPLPTPVASREGDIGRFADRCHDLCNKILELFAIGLEIPSSEGGSSWFSSRHDRSKGPSGSILRLLYYPPLPPTLAPTTDDIRAGAHSDYGSITLLFRLPSQPGLEILTPQGTWASVPTTPCPHPTAAPAAAPAPGDLPVLVNIGDLLSYWTAGLLKSTVHRVVFPPADRPAERLSIAYFCHPLDEARLVPVPSRVVEAYVEAKAAKGGVEGEGGPEEVERWRRGVPVGEVTAKDHLDARLRATYGIE</sequence>
<keyword evidence="5" id="KW-1185">Reference proteome</keyword>
<dbReference type="PANTHER" id="PTHR47990">
    <property type="entry name" value="2-OXOGLUTARATE (2OG) AND FE(II)-DEPENDENT OXYGENASE SUPERFAMILY PROTEIN-RELATED"/>
    <property type="match status" value="1"/>
</dbReference>
<dbReference type="InterPro" id="IPR044861">
    <property type="entry name" value="IPNS-like_FE2OG_OXY"/>
</dbReference>
<evidence type="ECO:0000313" key="5">
    <source>
        <dbReference type="Proteomes" id="UP000799766"/>
    </source>
</evidence>
<dbReference type="AlphaFoldDB" id="A0A6A6NLW1"/>
<comment type="similarity">
    <text evidence="1 2">Belongs to the iron/ascorbate-dependent oxidoreductase family.</text>
</comment>
<keyword evidence="2" id="KW-0479">Metal-binding</keyword>
<proteinExistence type="inferred from homology"/>
<gene>
    <name evidence="4" type="ORF">BDY21DRAFT_405245</name>
</gene>
<dbReference type="GO" id="GO:0046872">
    <property type="term" value="F:metal ion binding"/>
    <property type="evidence" value="ECO:0007669"/>
    <property type="project" value="UniProtKB-KW"/>
</dbReference>
<feature type="domain" description="Fe2OG dioxygenase" evidence="3">
    <location>
        <begin position="175"/>
        <end position="300"/>
    </location>
</feature>
<dbReference type="InterPro" id="IPR027443">
    <property type="entry name" value="IPNS-like_sf"/>
</dbReference>
<keyword evidence="2" id="KW-0408">Iron</keyword>
<dbReference type="Pfam" id="PF14226">
    <property type="entry name" value="DIOX_N"/>
    <property type="match status" value="1"/>
</dbReference>